<dbReference type="GO" id="GO:0005886">
    <property type="term" value="C:plasma membrane"/>
    <property type="evidence" value="ECO:0007669"/>
    <property type="project" value="TreeGrafter"/>
</dbReference>
<proteinExistence type="inferred from homology"/>
<feature type="transmembrane region" description="Helical" evidence="8">
    <location>
        <begin position="166"/>
        <end position="189"/>
    </location>
</feature>
<name>A0A381SYW3_9ZZZZ</name>
<gene>
    <name evidence="9" type="ORF">METZ01_LOCUS61428</name>
</gene>
<feature type="transmembrane region" description="Helical" evidence="8">
    <location>
        <begin position="296"/>
        <end position="315"/>
    </location>
</feature>
<evidence type="ECO:0000256" key="6">
    <source>
        <dbReference type="ARBA" id="ARBA00022989"/>
    </source>
</evidence>
<dbReference type="PANTHER" id="PTHR48086">
    <property type="entry name" value="SODIUM/PROLINE SYMPORTER-RELATED"/>
    <property type="match status" value="1"/>
</dbReference>
<keyword evidence="5 8" id="KW-0812">Transmembrane</keyword>
<feature type="transmembrane region" description="Helical" evidence="8">
    <location>
        <begin position="336"/>
        <end position="356"/>
    </location>
</feature>
<dbReference type="AlphaFoldDB" id="A0A381SYW3"/>
<keyword evidence="3" id="KW-0813">Transport</keyword>
<feature type="transmembrane region" description="Helical" evidence="8">
    <location>
        <begin position="362"/>
        <end position="383"/>
    </location>
</feature>
<keyword evidence="4" id="KW-1003">Cell membrane</keyword>
<feature type="transmembrane region" description="Helical" evidence="8">
    <location>
        <begin position="209"/>
        <end position="225"/>
    </location>
</feature>
<dbReference type="EMBL" id="UINC01003705">
    <property type="protein sequence ID" value="SVA08574.1"/>
    <property type="molecule type" value="Genomic_DNA"/>
</dbReference>
<comment type="subcellular location">
    <subcellularLocation>
        <location evidence="1">Membrane</location>
        <topology evidence="1">Multi-pass membrane protein</topology>
    </subcellularLocation>
</comment>
<dbReference type="CDD" id="cd10322">
    <property type="entry name" value="SLC5sbd"/>
    <property type="match status" value="1"/>
</dbReference>
<organism evidence="9">
    <name type="scientific">marine metagenome</name>
    <dbReference type="NCBI Taxonomy" id="408172"/>
    <lineage>
        <taxon>unclassified sequences</taxon>
        <taxon>metagenomes</taxon>
        <taxon>ecological metagenomes</taxon>
    </lineage>
</organism>
<evidence type="ECO:0000256" key="5">
    <source>
        <dbReference type="ARBA" id="ARBA00022692"/>
    </source>
</evidence>
<evidence type="ECO:0000256" key="7">
    <source>
        <dbReference type="ARBA" id="ARBA00023136"/>
    </source>
</evidence>
<dbReference type="PROSITE" id="PS50283">
    <property type="entry name" value="NA_SOLUT_SYMP_3"/>
    <property type="match status" value="1"/>
</dbReference>
<dbReference type="GO" id="GO:0022857">
    <property type="term" value="F:transmembrane transporter activity"/>
    <property type="evidence" value="ECO:0007669"/>
    <property type="project" value="InterPro"/>
</dbReference>
<dbReference type="GO" id="GO:0046942">
    <property type="term" value="P:carboxylic acid transport"/>
    <property type="evidence" value="ECO:0007669"/>
    <property type="project" value="UniProtKB-ARBA"/>
</dbReference>
<feature type="transmembrane region" description="Helical" evidence="8">
    <location>
        <begin position="130"/>
        <end position="154"/>
    </location>
</feature>
<evidence type="ECO:0000256" key="8">
    <source>
        <dbReference type="SAM" id="Phobius"/>
    </source>
</evidence>
<dbReference type="InterPro" id="IPR018212">
    <property type="entry name" value="Na/solute_symporter_CS"/>
</dbReference>
<dbReference type="PROSITE" id="PS00456">
    <property type="entry name" value="NA_SOLUT_SYMP_1"/>
    <property type="match status" value="1"/>
</dbReference>
<feature type="transmembrane region" description="Helical" evidence="8">
    <location>
        <begin position="390"/>
        <end position="409"/>
    </location>
</feature>
<protein>
    <recommendedName>
        <fullName evidence="10">Sodium:solute symporter family protein</fullName>
    </recommendedName>
</protein>
<comment type="similarity">
    <text evidence="2">Belongs to the sodium:solute symporter (SSF) (TC 2.A.21) family.</text>
</comment>
<feature type="transmembrane region" description="Helical" evidence="8">
    <location>
        <begin position="104"/>
        <end position="124"/>
    </location>
</feature>
<keyword evidence="7 8" id="KW-0472">Membrane</keyword>
<dbReference type="Gene3D" id="1.20.1730.10">
    <property type="entry name" value="Sodium/glucose cotransporter"/>
    <property type="match status" value="1"/>
</dbReference>
<dbReference type="Pfam" id="PF00474">
    <property type="entry name" value="SSF"/>
    <property type="match status" value="1"/>
</dbReference>
<feature type="transmembrane region" description="Helical" evidence="8">
    <location>
        <begin position="63"/>
        <end position="83"/>
    </location>
</feature>
<feature type="transmembrane region" description="Helical" evidence="8">
    <location>
        <begin position="31"/>
        <end position="51"/>
    </location>
</feature>
<dbReference type="InterPro" id="IPR001734">
    <property type="entry name" value="Na/solute_symporter"/>
</dbReference>
<evidence type="ECO:0000313" key="9">
    <source>
        <dbReference type="EMBL" id="SVA08574.1"/>
    </source>
</evidence>
<dbReference type="PANTHER" id="PTHR48086:SF7">
    <property type="entry name" value="SODIUM-SOLUTE SYMPORTER-RELATED"/>
    <property type="match status" value="1"/>
</dbReference>
<evidence type="ECO:0000256" key="3">
    <source>
        <dbReference type="ARBA" id="ARBA00022448"/>
    </source>
</evidence>
<accession>A0A381SYW3</accession>
<reference evidence="9" key="1">
    <citation type="submission" date="2018-05" db="EMBL/GenBank/DDBJ databases">
        <authorList>
            <person name="Lanie J.A."/>
            <person name="Ng W.-L."/>
            <person name="Kazmierczak K.M."/>
            <person name="Andrzejewski T.M."/>
            <person name="Davidsen T.M."/>
            <person name="Wayne K.J."/>
            <person name="Tettelin H."/>
            <person name="Glass J.I."/>
            <person name="Rusch D."/>
            <person name="Podicherti R."/>
            <person name="Tsui H.-C.T."/>
            <person name="Winkler M.E."/>
        </authorList>
    </citation>
    <scope>NUCLEOTIDE SEQUENCE</scope>
</reference>
<evidence type="ECO:0000256" key="1">
    <source>
        <dbReference type="ARBA" id="ARBA00004141"/>
    </source>
</evidence>
<evidence type="ECO:0000256" key="2">
    <source>
        <dbReference type="ARBA" id="ARBA00006434"/>
    </source>
</evidence>
<dbReference type="InterPro" id="IPR038377">
    <property type="entry name" value="Na/Glc_symporter_sf"/>
</dbReference>
<keyword evidence="6 8" id="KW-1133">Transmembrane helix</keyword>
<evidence type="ECO:0000256" key="4">
    <source>
        <dbReference type="ARBA" id="ARBA00022475"/>
    </source>
</evidence>
<sequence>MIYGVGLLALGLFRNKEETGNSHYLLAGRRLTLIPFTASLVATWYGGILGVGEFTYLHGLSNWVVLALPYYLFALLFALFLAERIREDSFVTIPDRLRQHYGETAGLIGAGFVTILTTPAPYILSCALLLTYLFGISLFPALLLATGISLIYVYNGGFRSVVRTDLLQFGLMFTGFALLVFICFQNYGGFQALRKGLPELHLTWHGGNSTQYILAWFFIALWTFVDPGFYQRCAAAKSPAVAKKGILVSIGFWALFDFLTVSAGLYSRLVLPEGSEAALALPALGLSVLPPVIKGLFFAGLLATIMSTIDSFGFISAMTFGRDIVWRMKRSGNEVAWVKLGLPFIAAFSLLFAWLLPSVIELWYSLGSVVIPGLLIPFLTTFWQKKLIPAVPAMMILSTALSFAWFLFWFKENKYPLGIEPFYPGFILSILWLLIPGKNSPKSG</sequence>
<evidence type="ECO:0008006" key="10">
    <source>
        <dbReference type="Google" id="ProtNLM"/>
    </source>
</evidence>
<feature type="transmembrane region" description="Helical" evidence="8">
    <location>
        <begin position="415"/>
        <end position="435"/>
    </location>
</feature>
<feature type="transmembrane region" description="Helical" evidence="8">
    <location>
        <begin position="246"/>
        <end position="266"/>
    </location>
</feature>
<dbReference type="InterPro" id="IPR050277">
    <property type="entry name" value="Sodium:Solute_Symporter"/>
</dbReference>